<evidence type="ECO:0000313" key="3">
    <source>
        <dbReference type="Proteomes" id="UP000828390"/>
    </source>
</evidence>
<accession>A0A9D4SBN4</accession>
<reference evidence="2" key="1">
    <citation type="journal article" date="2019" name="bioRxiv">
        <title>The Genome of the Zebra Mussel, Dreissena polymorpha: A Resource for Invasive Species Research.</title>
        <authorList>
            <person name="McCartney M.A."/>
            <person name="Auch B."/>
            <person name="Kono T."/>
            <person name="Mallez S."/>
            <person name="Zhang Y."/>
            <person name="Obille A."/>
            <person name="Becker A."/>
            <person name="Abrahante J.E."/>
            <person name="Garbe J."/>
            <person name="Badalamenti J.P."/>
            <person name="Herman A."/>
            <person name="Mangelson H."/>
            <person name="Liachko I."/>
            <person name="Sullivan S."/>
            <person name="Sone E.D."/>
            <person name="Koren S."/>
            <person name="Silverstein K.A.T."/>
            <person name="Beckman K.B."/>
            <person name="Gohl D.M."/>
        </authorList>
    </citation>
    <scope>NUCLEOTIDE SEQUENCE</scope>
    <source>
        <strain evidence="2">Duluth1</strain>
        <tissue evidence="2">Whole animal</tissue>
    </source>
</reference>
<dbReference type="Gene3D" id="3.90.550.10">
    <property type="entry name" value="Spore Coat Polysaccharide Biosynthesis Protein SpsA, Chain A"/>
    <property type="match status" value="1"/>
</dbReference>
<feature type="domain" description="Galactosyltransferase N-terminal" evidence="1">
    <location>
        <begin position="1"/>
        <end position="36"/>
    </location>
</feature>
<dbReference type="PANTHER" id="PTHR19300">
    <property type="entry name" value="BETA-1,4-GALACTOSYLTRANSFERASE"/>
    <property type="match status" value="1"/>
</dbReference>
<dbReference type="Proteomes" id="UP000828390">
    <property type="component" value="Unassembled WGS sequence"/>
</dbReference>
<evidence type="ECO:0000313" key="2">
    <source>
        <dbReference type="EMBL" id="KAH3898153.1"/>
    </source>
</evidence>
<dbReference type="InterPro" id="IPR029044">
    <property type="entry name" value="Nucleotide-diphossugar_trans"/>
</dbReference>
<gene>
    <name evidence="2" type="ORF">DPMN_022372</name>
</gene>
<dbReference type="GO" id="GO:0005975">
    <property type="term" value="P:carbohydrate metabolic process"/>
    <property type="evidence" value="ECO:0007669"/>
    <property type="project" value="InterPro"/>
</dbReference>
<protein>
    <recommendedName>
        <fullName evidence="1">Galactosyltransferase N-terminal domain-containing protein</fullName>
    </recommendedName>
</protein>
<comment type="caution">
    <text evidence="2">The sequence shown here is derived from an EMBL/GenBank/DDBJ whole genome shotgun (WGS) entry which is preliminary data.</text>
</comment>
<dbReference type="GO" id="GO:0005794">
    <property type="term" value="C:Golgi apparatus"/>
    <property type="evidence" value="ECO:0007669"/>
    <property type="project" value="TreeGrafter"/>
</dbReference>
<name>A0A9D4SBN4_DREPO</name>
<keyword evidence="3" id="KW-1185">Reference proteome</keyword>
<sequence length="93" mass="10846">MNAAFAEVRKIEDFDCFVFHDVDMIPEDDRNIYTCTDAPKHMSPALDKFGYRYTVIIRMTAFDHSVYAFHNVILLSKLCTDTCIALYRLMPNK</sequence>
<proteinExistence type="predicted"/>
<evidence type="ECO:0000259" key="1">
    <source>
        <dbReference type="Pfam" id="PF13733"/>
    </source>
</evidence>
<dbReference type="InterPro" id="IPR027995">
    <property type="entry name" value="Galactosyl_T_N"/>
</dbReference>
<dbReference type="Pfam" id="PF13733">
    <property type="entry name" value="Glyco_transf_7N"/>
    <property type="match status" value="1"/>
</dbReference>
<dbReference type="EMBL" id="JAIWYP010000001">
    <property type="protein sequence ID" value="KAH3898153.1"/>
    <property type="molecule type" value="Genomic_DNA"/>
</dbReference>
<dbReference type="GO" id="GO:0008378">
    <property type="term" value="F:galactosyltransferase activity"/>
    <property type="evidence" value="ECO:0007669"/>
    <property type="project" value="TreeGrafter"/>
</dbReference>
<dbReference type="AlphaFoldDB" id="A0A9D4SBN4"/>
<dbReference type="InterPro" id="IPR003859">
    <property type="entry name" value="Galactosyl_T"/>
</dbReference>
<dbReference type="PANTHER" id="PTHR19300:SF57">
    <property type="entry name" value="BETA-1,4-N-ACETYLGALACTOSAMINYLTRANSFERASE"/>
    <property type="match status" value="1"/>
</dbReference>
<organism evidence="2 3">
    <name type="scientific">Dreissena polymorpha</name>
    <name type="common">Zebra mussel</name>
    <name type="synonym">Mytilus polymorpha</name>
    <dbReference type="NCBI Taxonomy" id="45954"/>
    <lineage>
        <taxon>Eukaryota</taxon>
        <taxon>Metazoa</taxon>
        <taxon>Spiralia</taxon>
        <taxon>Lophotrochozoa</taxon>
        <taxon>Mollusca</taxon>
        <taxon>Bivalvia</taxon>
        <taxon>Autobranchia</taxon>
        <taxon>Heteroconchia</taxon>
        <taxon>Euheterodonta</taxon>
        <taxon>Imparidentia</taxon>
        <taxon>Neoheterodontei</taxon>
        <taxon>Myida</taxon>
        <taxon>Dreissenoidea</taxon>
        <taxon>Dreissenidae</taxon>
        <taxon>Dreissena</taxon>
    </lineage>
</organism>
<reference evidence="2" key="2">
    <citation type="submission" date="2020-11" db="EMBL/GenBank/DDBJ databases">
        <authorList>
            <person name="McCartney M.A."/>
            <person name="Auch B."/>
            <person name="Kono T."/>
            <person name="Mallez S."/>
            <person name="Becker A."/>
            <person name="Gohl D.M."/>
            <person name="Silverstein K.A.T."/>
            <person name="Koren S."/>
            <person name="Bechman K.B."/>
            <person name="Herman A."/>
            <person name="Abrahante J.E."/>
            <person name="Garbe J."/>
        </authorList>
    </citation>
    <scope>NUCLEOTIDE SEQUENCE</scope>
    <source>
        <strain evidence="2">Duluth1</strain>
        <tissue evidence="2">Whole animal</tissue>
    </source>
</reference>